<accession>A0ABQ9ZFN8</accession>
<protein>
    <submittedName>
        <fullName evidence="2">Uncharacterized protein</fullName>
    </submittedName>
</protein>
<feature type="transmembrane region" description="Helical" evidence="1">
    <location>
        <begin position="74"/>
        <end position="97"/>
    </location>
</feature>
<evidence type="ECO:0000256" key="1">
    <source>
        <dbReference type="SAM" id="Phobius"/>
    </source>
</evidence>
<gene>
    <name evidence="2" type="ORF">OUZ56_020866</name>
</gene>
<proteinExistence type="predicted"/>
<keyword evidence="1" id="KW-0472">Membrane</keyword>
<organism evidence="2 3">
    <name type="scientific">Daphnia magna</name>
    <dbReference type="NCBI Taxonomy" id="35525"/>
    <lineage>
        <taxon>Eukaryota</taxon>
        <taxon>Metazoa</taxon>
        <taxon>Ecdysozoa</taxon>
        <taxon>Arthropoda</taxon>
        <taxon>Crustacea</taxon>
        <taxon>Branchiopoda</taxon>
        <taxon>Diplostraca</taxon>
        <taxon>Cladocera</taxon>
        <taxon>Anomopoda</taxon>
        <taxon>Daphniidae</taxon>
        <taxon>Daphnia</taxon>
    </lineage>
</organism>
<name>A0ABQ9ZFN8_9CRUS</name>
<feature type="transmembrane region" description="Helical" evidence="1">
    <location>
        <begin position="41"/>
        <end position="62"/>
    </location>
</feature>
<dbReference type="Proteomes" id="UP001234178">
    <property type="component" value="Unassembled WGS sequence"/>
</dbReference>
<comment type="caution">
    <text evidence="2">The sequence shown here is derived from an EMBL/GenBank/DDBJ whole genome shotgun (WGS) entry which is preliminary data.</text>
</comment>
<sequence length="109" mass="12644">MVGLVLHWFGVADFKGAVDFHLNEWIPSYASLRYFMLWNVMNVRVISSLLCGAFFGGAGLLARDLYCLSKLNCCYYYIEYPLVFNLRFLFFYMAGWLSSMPSAFFLNNN</sequence>
<keyword evidence="1" id="KW-0812">Transmembrane</keyword>
<dbReference type="EMBL" id="JAOYFB010000003">
    <property type="protein sequence ID" value="KAK4011751.1"/>
    <property type="molecule type" value="Genomic_DNA"/>
</dbReference>
<evidence type="ECO:0000313" key="3">
    <source>
        <dbReference type="Proteomes" id="UP001234178"/>
    </source>
</evidence>
<reference evidence="2 3" key="1">
    <citation type="journal article" date="2023" name="Nucleic Acids Res.">
        <title>The hologenome of Daphnia magna reveals possible DNA methylation and microbiome-mediated evolution of the host genome.</title>
        <authorList>
            <person name="Chaturvedi A."/>
            <person name="Li X."/>
            <person name="Dhandapani V."/>
            <person name="Marshall H."/>
            <person name="Kissane S."/>
            <person name="Cuenca-Cambronero M."/>
            <person name="Asole G."/>
            <person name="Calvet F."/>
            <person name="Ruiz-Romero M."/>
            <person name="Marangio P."/>
            <person name="Guigo R."/>
            <person name="Rago D."/>
            <person name="Mirbahai L."/>
            <person name="Eastwood N."/>
            <person name="Colbourne J.K."/>
            <person name="Zhou J."/>
            <person name="Mallon E."/>
            <person name="Orsini L."/>
        </authorList>
    </citation>
    <scope>NUCLEOTIDE SEQUENCE [LARGE SCALE GENOMIC DNA]</scope>
    <source>
        <strain evidence="2">LRV0_1</strain>
    </source>
</reference>
<keyword evidence="1" id="KW-1133">Transmembrane helix</keyword>
<keyword evidence="3" id="KW-1185">Reference proteome</keyword>
<evidence type="ECO:0000313" key="2">
    <source>
        <dbReference type="EMBL" id="KAK4011751.1"/>
    </source>
</evidence>